<accession>A0A0A9G8J6</accession>
<evidence type="ECO:0000313" key="1">
    <source>
        <dbReference type="EMBL" id="JAE18876.1"/>
    </source>
</evidence>
<sequence>MINGSFINIIHRLHIKEISCRCINQSMPIFVYWILYKIDLAGLYC</sequence>
<proteinExistence type="predicted"/>
<reference evidence="1" key="1">
    <citation type="submission" date="2014-09" db="EMBL/GenBank/DDBJ databases">
        <authorList>
            <person name="Magalhaes I.L.F."/>
            <person name="Oliveira U."/>
            <person name="Santos F.R."/>
            <person name="Vidigal T.H.D.A."/>
            <person name="Brescovit A.D."/>
            <person name="Santos A.J."/>
        </authorList>
    </citation>
    <scope>NUCLEOTIDE SEQUENCE</scope>
    <source>
        <tissue evidence="1">Shoot tissue taken approximately 20 cm above the soil surface</tissue>
    </source>
</reference>
<name>A0A0A9G8J6_ARUDO</name>
<organism evidence="1">
    <name type="scientific">Arundo donax</name>
    <name type="common">Giant reed</name>
    <name type="synonym">Donax arundinaceus</name>
    <dbReference type="NCBI Taxonomy" id="35708"/>
    <lineage>
        <taxon>Eukaryota</taxon>
        <taxon>Viridiplantae</taxon>
        <taxon>Streptophyta</taxon>
        <taxon>Embryophyta</taxon>
        <taxon>Tracheophyta</taxon>
        <taxon>Spermatophyta</taxon>
        <taxon>Magnoliopsida</taxon>
        <taxon>Liliopsida</taxon>
        <taxon>Poales</taxon>
        <taxon>Poaceae</taxon>
        <taxon>PACMAD clade</taxon>
        <taxon>Arundinoideae</taxon>
        <taxon>Arundineae</taxon>
        <taxon>Arundo</taxon>
    </lineage>
</organism>
<protein>
    <submittedName>
        <fullName evidence="1">Uncharacterized protein</fullName>
    </submittedName>
</protein>
<reference evidence="1" key="2">
    <citation type="journal article" date="2015" name="Data Brief">
        <title>Shoot transcriptome of the giant reed, Arundo donax.</title>
        <authorList>
            <person name="Barrero R.A."/>
            <person name="Guerrero F.D."/>
            <person name="Moolhuijzen P."/>
            <person name="Goolsby J.A."/>
            <person name="Tidwell J."/>
            <person name="Bellgard S.E."/>
            <person name="Bellgard M.I."/>
        </authorList>
    </citation>
    <scope>NUCLEOTIDE SEQUENCE</scope>
    <source>
        <tissue evidence="1">Shoot tissue taken approximately 20 cm above the soil surface</tissue>
    </source>
</reference>
<dbReference type="AlphaFoldDB" id="A0A0A9G8J6"/>
<dbReference type="EMBL" id="GBRH01179020">
    <property type="protein sequence ID" value="JAE18876.1"/>
    <property type="molecule type" value="Transcribed_RNA"/>
</dbReference>